<dbReference type="OrthoDB" id="8286478at2759"/>
<evidence type="ECO:0000313" key="1">
    <source>
        <dbReference type="EMBL" id="OXA48750.1"/>
    </source>
</evidence>
<comment type="caution">
    <text evidence="1">The sequence shown here is derived from an EMBL/GenBank/DDBJ whole genome shotgun (WGS) entry which is preliminary data.</text>
</comment>
<proteinExistence type="predicted"/>
<reference evidence="1 2" key="1">
    <citation type="submission" date="2015-12" db="EMBL/GenBank/DDBJ databases">
        <title>The genome of Folsomia candida.</title>
        <authorList>
            <person name="Faddeeva A."/>
            <person name="Derks M.F."/>
            <person name="Anvar Y."/>
            <person name="Smit S."/>
            <person name="Van Straalen N."/>
            <person name="Roelofs D."/>
        </authorList>
    </citation>
    <scope>NUCLEOTIDE SEQUENCE [LARGE SCALE GENOMIC DNA]</scope>
    <source>
        <strain evidence="1 2">VU population</strain>
        <tissue evidence="1">Whole body</tissue>
    </source>
</reference>
<keyword evidence="2" id="KW-1185">Reference proteome</keyword>
<gene>
    <name evidence="1" type="ORF">Fcan01_16313</name>
</gene>
<dbReference type="EMBL" id="LNIX01000011">
    <property type="protein sequence ID" value="OXA48750.1"/>
    <property type="molecule type" value="Genomic_DNA"/>
</dbReference>
<evidence type="ECO:0000313" key="2">
    <source>
        <dbReference type="Proteomes" id="UP000198287"/>
    </source>
</evidence>
<accession>A0A226DUL2</accession>
<protein>
    <submittedName>
        <fullName evidence="1">Uncharacterized protein</fullName>
    </submittedName>
</protein>
<sequence length="179" mass="20544">MATFTTFADLSTAPPAEPETTTVLRLRLTNRASDLHRNREQLNDLGIQQTWRQSFFNLLPTAPWAEQIELGTEPEGVTTEAETEENLRKLRAHFAKMRDAIQAHEVSAIREMRQLPGAQQRQVLTFWEHASVFFMDVLKWLEAAFLEVLDKIKQGFKIVKKVLADIFKTVSGFLKQVFA</sequence>
<dbReference type="Proteomes" id="UP000198287">
    <property type="component" value="Unassembled WGS sequence"/>
</dbReference>
<name>A0A226DUL2_FOLCA</name>
<organism evidence="1 2">
    <name type="scientific">Folsomia candida</name>
    <name type="common">Springtail</name>
    <dbReference type="NCBI Taxonomy" id="158441"/>
    <lineage>
        <taxon>Eukaryota</taxon>
        <taxon>Metazoa</taxon>
        <taxon>Ecdysozoa</taxon>
        <taxon>Arthropoda</taxon>
        <taxon>Hexapoda</taxon>
        <taxon>Collembola</taxon>
        <taxon>Entomobryomorpha</taxon>
        <taxon>Isotomoidea</taxon>
        <taxon>Isotomidae</taxon>
        <taxon>Proisotominae</taxon>
        <taxon>Folsomia</taxon>
    </lineage>
</organism>
<dbReference type="AlphaFoldDB" id="A0A226DUL2"/>